<dbReference type="EMBL" id="JAAIUW010000007">
    <property type="protein sequence ID" value="KAF7824339.1"/>
    <property type="molecule type" value="Genomic_DNA"/>
</dbReference>
<proteinExistence type="predicted"/>
<comment type="caution">
    <text evidence="1">The sequence shown here is derived from an EMBL/GenBank/DDBJ whole genome shotgun (WGS) entry which is preliminary data.</text>
</comment>
<name>A0A834TUF8_9FABA</name>
<accession>A0A834TUF8</accession>
<gene>
    <name evidence="1" type="ORF">G2W53_022483</name>
</gene>
<dbReference type="Proteomes" id="UP000634136">
    <property type="component" value="Unassembled WGS sequence"/>
</dbReference>
<evidence type="ECO:0000313" key="1">
    <source>
        <dbReference type="EMBL" id="KAF7824339.1"/>
    </source>
</evidence>
<sequence>MTITQIFFALRRRSAIHVVDRQGFDRDQVEFCTAPTVGDPRRRPSRIWPRPGRIALKLLVRLVRLPFVIGFILTHGDHFDSAYAREILPRKKVDPWVIDFGWTATHDDPSRRPSKIWPRASWIAMKLLGRLRFVIGFILTKHMHLIFCVEKKLTHDSLIFDARRSTWSTAGRTTQMALKLLGRLPCVMGIILTPLIHMRLHFDPSYAREILPRKKVDPWVIDFGWTAIPVVDHRATDSDGLETSWEGSLCHRDHFDSAYAREILPRKKVDPWVIDFGWTAIHVVDHRATDSDGLETSWEVSLCHRLEFDPSHALEILPRKKVDPWVIDFGWTAIQVVVHRRFGRAQVGLP</sequence>
<organism evidence="1 2">
    <name type="scientific">Senna tora</name>
    <dbReference type="NCBI Taxonomy" id="362788"/>
    <lineage>
        <taxon>Eukaryota</taxon>
        <taxon>Viridiplantae</taxon>
        <taxon>Streptophyta</taxon>
        <taxon>Embryophyta</taxon>
        <taxon>Tracheophyta</taxon>
        <taxon>Spermatophyta</taxon>
        <taxon>Magnoliopsida</taxon>
        <taxon>eudicotyledons</taxon>
        <taxon>Gunneridae</taxon>
        <taxon>Pentapetalae</taxon>
        <taxon>rosids</taxon>
        <taxon>fabids</taxon>
        <taxon>Fabales</taxon>
        <taxon>Fabaceae</taxon>
        <taxon>Caesalpinioideae</taxon>
        <taxon>Cassia clade</taxon>
        <taxon>Senna</taxon>
    </lineage>
</organism>
<reference evidence="1" key="1">
    <citation type="submission" date="2020-09" db="EMBL/GenBank/DDBJ databases">
        <title>Genome-Enabled Discovery of Anthraquinone Biosynthesis in Senna tora.</title>
        <authorList>
            <person name="Kang S.-H."/>
            <person name="Pandey R.P."/>
            <person name="Lee C.-M."/>
            <person name="Sim J.-S."/>
            <person name="Jeong J.-T."/>
            <person name="Choi B.-S."/>
            <person name="Jung M."/>
            <person name="Ginzburg D."/>
            <person name="Zhao K."/>
            <person name="Won S.Y."/>
            <person name="Oh T.-J."/>
            <person name="Yu Y."/>
            <person name="Kim N.-H."/>
            <person name="Lee O.R."/>
            <person name="Lee T.-H."/>
            <person name="Bashyal P."/>
            <person name="Kim T.-S."/>
            <person name="Lee W.-H."/>
            <person name="Kawkins C."/>
            <person name="Kim C.-K."/>
            <person name="Kim J.S."/>
            <person name="Ahn B.O."/>
            <person name="Rhee S.Y."/>
            <person name="Sohng J.K."/>
        </authorList>
    </citation>
    <scope>NUCLEOTIDE SEQUENCE</scope>
    <source>
        <tissue evidence="1">Leaf</tissue>
    </source>
</reference>
<keyword evidence="2" id="KW-1185">Reference proteome</keyword>
<evidence type="ECO:0000313" key="2">
    <source>
        <dbReference type="Proteomes" id="UP000634136"/>
    </source>
</evidence>
<protein>
    <submittedName>
        <fullName evidence="1">Uncharacterized protein</fullName>
    </submittedName>
</protein>
<dbReference type="AlphaFoldDB" id="A0A834TUF8"/>